<keyword evidence="2" id="KW-1185">Reference proteome</keyword>
<sequence>MLEIYFEQDTEANVFYQLLKEEQDKWRPARKRVKRTLIQLTPVIEMDWEEEKRHLAPLLSMVFIQCRELSMIRHILRKKYYFSNEDEIERITSIARSLLEKDETVYEDRIHQHELRDVLTTIFTLQIDESFVRFDSIIHFRLHHYIDQLTEMVGLAIDEFKREEEYQEFIHSIREFIKRKIPEEEVIHVVQGKEFQFYRDNGEQYTMEDLKNLKARFPLFIFGLEKEEWDISPLIMLAPTHIYMYGEDQSETRTHTIMTIFQERCSFYSTDFFPFYLQDQKES</sequence>
<dbReference type="Pfam" id="PF08812">
    <property type="entry name" value="YtxC"/>
    <property type="match status" value="1"/>
</dbReference>
<proteinExistence type="predicted"/>
<dbReference type="InterPro" id="IPR014199">
    <property type="entry name" value="Spore_YtxC"/>
</dbReference>
<dbReference type="STRING" id="1027249.SAMN05216179_1698"/>
<accession>A0A1M7NQU2</accession>
<evidence type="ECO:0000313" key="1">
    <source>
        <dbReference type="EMBL" id="SHN06308.1"/>
    </source>
</evidence>
<organism evidence="1 2">
    <name type="scientific">Gracilibacillus kekensis</name>
    <dbReference type="NCBI Taxonomy" id="1027249"/>
    <lineage>
        <taxon>Bacteria</taxon>
        <taxon>Bacillati</taxon>
        <taxon>Bacillota</taxon>
        <taxon>Bacilli</taxon>
        <taxon>Bacillales</taxon>
        <taxon>Bacillaceae</taxon>
        <taxon>Gracilibacillus</taxon>
    </lineage>
</organism>
<dbReference type="RefSeq" id="WP_073201429.1">
    <property type="nucleotide sequence ID" value="NZ_FRCZ01000003.1"/>
</dbReference>
<protein>
    <submittedName>
        <fullName evidence="1">Putative sporulation protein YtxC</fullName>
    </submittedName>
</protein>
<reference evidence="1 2" key="1">
    <citation type="submission" date="2016-11" db="EMBL/GenBank/DDBJ databases">
        <authorList>
            <person name="Jaros S."/>
            <person name="Januszkiewicz K."/>
            <person name="Wedrychowicz H."/>
        </authorList>
    </citation>
    <scope>NUCLEOTIDE SEQUENCE [LARGE SCALE GENOMIC DNA]</scope>
    <source>
        <strain evidence="1 2">CGMCC 1.10681</strain>
    </source>
</reference>
<dbReference type="EMBL" id="FRCZ01000003">
    <property type="protein sequence ID" value="SHN06308.1"/>
    <property type="molecule type" value="Genomic_DNA"/>
</dbReference>
<gene>
    <name evidence="1" type="ORF">SAMN05216179_1698</name>
</gene>
<dbReference type="OrthoDB" id="2986513at2"/>
<evidence type="ECO:0000313" key="2">
    <source>
        <dbReference type="Proteomes" id="UP000184184"/>
    </source>
</evidence>
<name>A0A1M7NQU2_9BACI</name>
<dbReference type="Proteomes" id="UP000184184">
    <property type="component" value="Unassembled WGS sequence"/>
</dbReference>
<dbReference type="AlphaFoldDB" id="A0A1M7NQU2"/>